<dbReference type="GO" id="GO:0005737">
    <property type="term" value="C:cytoplasm"/>
    <property type="evidence" value="ECO:0007669"/>
    <property type="project" value="TreeGrafter"/>
</dbReference>
<keyword evidence="5" id="KW-1185">Reference proteome</keyword>
<keyword evidence="2" id="KW-0547">Nucleotide-binding</keyword>
<accession>A0A9N8WM14</accession>
<evidence type="ECO:0000313" key="4">
    <source>
        <dbReference type="EMBL" id="CAG8494185.1"/>
    </source>
</evidence>
<feature type="domain" description="DDX60-like winged helix" evidence="3">
    <location>
        <begin position="37"/>
        <end position="118"/>
    </location>
</feature>
<dbReference type="GO" id="GO:0004386">
    <property type="term" value="F:helicase activity"/>
    <property type="evidence" value="ECO:0007669"/>
    <property type="project" value="UniProtKB-KW"/>
</dbReference>
<dbReference type="GO" id="GO:0016787">
    <property type="term" value="F:hydrolase activity"/>
    <property type="evidence" value="ECO:0007669"/>
    <property type="project" value="UniProtKB-KW"/>
</dbReference>
<keyword evidence="1" id="KW-0378">Hydrolase</keyword>
<dbReference type="InterPro" id="IPR059032">
    <property type="entry name" value="WHD_DDX60"/>
</dbReference>
<sequence length="381" mass="43550">MSGRSGRRGFDPVGNVIFFGLTQTKISRLLVSDLPNLSGHFPLTTTMVLRSFLLLTQSKNTDYAEKAIKGFLGTSFFCLGKEYLSTQIKHHLYFSIQYLIRENLLTYDGQLLNLAGAVYHLYYTEPSNFAFAVLYKHGVFHEICSNVYENSQYVKDTLMLVLSNLFNVIRLRSDGSLSEAQKKYPSKVVLDPIPKSIQRTLNEHNDRVLRIYSAYIISYAKTLYDPDNKLPLSGSQFPPKSSNLDHLTDQLMQTCVSFTARSPFMAVVSGQGDRFRNVYDLTSHLRSNIFLDANSIPFVETDRYLKNAYLLDFFSHGQENALIKANWIRPGELWQVLKDFSLTLNAICTSLETMDGSDENVLYGFTIVRDEFNEKFKKIWA</sequence>
<dbReference type="PANTHER" id="PTHR44533">
    <property type="entry name" value="DEAD/H RNA HELICASE, PUTATIVE-RELATED"/>
    <property type="match status" value="1"/>
</dbReference>
<keyword evidence="2" id="KW-0347">Helicase</keyword>
<dbReference type="EMBL" id="CAJVPS010000550">
    <property type="protein sequence ID" value="CAG8494185.1"/>
    <property type="molecule type" value="Genomic_DNA"/>
</dbReference>
<reference evidence="4" key="1">
    <citation type="submission" date="2021-06" db="EMBL/GenBank/DDBJ databases">
        <authorList>
            <person name="Kallberg Y."/>
            <person name="Tangrot J."/>
            <person name="Rosling A."/>
        </authorList>
    </citation>
    <scope>NUCLEOTIDE SEQUENCE</scope>
    <source>
        <strain evidence="4">FL130A</strain>
    </source>
</reference>
<gene>
    <name evidence="4" type="ORF">ALEPTO_LOCUS3144</name>
</gene>
<evidence type="ECO:0000256" key="2">
    <source>
        <dbReference type="ARBA" id="ARBA00022806"/>
    </source>
</evidence>
<dbReference type="OrthoDB" id="2320933at2759"/>
<proteinExistence type="predicted"/>
<dbReference type="PANTHER" id="PTHR44533:SF4">
    <property type="entry name" value="DEAD_H RNA HELICASE, PUTATIVE-RELATED"/>
    <property type="match status" value="1"/>
</dbReference>
<name>A0A9N8WM14_9GLOM</name>
<keyword evidence="2" id="KW-0067">ATP-binding</keyword>
<dbReference type="InterPro" id="IPR052431">
    <property type="entry name" value="SKI2_subfamily_helicases"/>
</dbReference>
<evidence type="ECO:0000313" key="5">
    <source>
        <dbReference type="Proteomes" id="UP000789508"/>
    </source>
</evidence>
<protein>
    <submittedName>
        <fullName evidence="4">5635_t:CDS:1</fullName>
    </submittedName>
</protein>
<organism evidence="4 5">
    <name type="scientific">Ambispora leptoticha</name>
    <dbReference type="NCBI Taxonomy" id="144679"/>
    <lineage>
        <taxon>Eukaryota</taxon>
        <taxon>Fungi</taxon>
        <taxon>Fungi incertae sedis</taxon>
        <taxon>Mucoromycota</taxon>
        <taxon>Glomeromycotina</taxon>
        <taxon>Glomeromycetes</taxon>
        <taxon>Archaeosporales</taxon>
        <taxon>Ambisporaceae</taxon>
        <taxon>Ambispora</taxon>
    </lineage>
</organism>
<evidence type="ECO:0000259" key="3">
    <source>
        <dbReference type="Pfam" id="PF26076"/>
    </source>
</evidence>
<dbReference type="AlphaFoldDB" id="A0A9N8WM14"/>
<evidence type="ECO:0000256" key="1">
    <source>
        <dbReference type="ARBA" id="ARBA00022801"/>
    </source>
</evidence>
<comment type="caution">
    <text evidence="4">The sequence shown here is derived from an EMBL/GenBank/DDBJ whole genome shotgun (WGS) entry which is preliminary data.</text>
</comment>
<dbReference type="Pfam" id="PF26076">
    <property type="entry name" value="WHD_DDX60"/>
    <property type="match status" value="1"/>
</dbReference>
<dbReference type="Proteomes" id="UP000789508">
    <property type="component" value="Unassembled WGS sequence"/>
</dbReference>